<sequence length="383" mass="42318">MNIHEYQAKKIFTDYNIKTPKSLLIDNINQVENACKQLGSNIFVVKAQIHAGARGKAGGVIICNNIDEAKIATKKLLKTNLITHQTDAKGLPVNLVLIEEGLEIKNEYYLSFLIDRQCQKIVILASTQGGMDIEKVAEETPKKIIKTIINPITGLLDYQCRSLAFDLDLNNIKEFSSILKNLYQLFIEKDASLIEINPLVRTTNNELFPLDAKLEFDNSALYRQSDIEKLRDTSQENDKENQANDYQLNYIALEGNIGCMVNGAGLAMATMDLIQSLGGSPANFLDVGGSTTPERVKKAFEIITSDKNVKVILVNIFGGIVRCDLIAQGILNAIEESNLSIPLIVRLEGTNAQQGLALLKTSSYNIITEQDLTKATKKAISLL</sequence>
<dbReference type="SUPFAM" id="SSF52210">
    <property type="entry name" value="Succinyl-CoA synthetase domains"/>
    <property type="match status" value="1"/>
</dbReference>
<dbReference type="InterPro" id="IPR013815">
    <property type="entry name" value="ATP_grasp_subdomain_1"/>
</dbReference>
<dbReference type="GO" id="GO:0046872">
    <property type="term" value="F:metal ion binding"/>
    <property type="evidence" value="ECO:0007669"/>
    <property type="project" value="UniProtKB-KW"/>
</dbReference>
<protein>
    <submittedName>
        <fullName evidence="8">Succinyl-CoA ligase [ADP-forming] beta chain</fullName>
        <ecNumber evidence="8">6.2.1.5</ecNumber>
    </submittedName>
</protein>
<keyword evidence="2" id="KW-0816">Tricarboxylic acid cycle</keyword>
<dbReference type="InterPro" id="IPR005811">
    <property type="entry name" value="SUCC_ACL_C"/>
</dbReference>
<proteinExistence type="inferred from homology"/>
<evidence type="ECO:0000256" key="1">
    <source>
        <dbReference type="ARBA" id="ARBA00001946"/>
    </source>
</evidence>
<accession>A0A1W1CU18</accession>
<gene>
    <name evidence="8" type="ORF">MNB_SUP05-5-30</name>
</gene>
<dbReference type="PIRSF" id="PIRSF001554">
    <property type="entry name" value="SucCS_beta"/>
    <property type="match status" value="1"/>
</dbReference>
<keyword evidence="6" id="KW-0460">Magnesium</keyword>
<dbReference type="GO" id="GO:0005524">
    <property type="term" value="F:ATP binding"/>
    <property type="evidence" value="ECO:0007669"/>
    <property type="project" value="InterPro"/>
</dbReference>
<dbReference type="PROSITE" id="PS50975">
    <property type="entry name" value="ATP_GRASP"/>
    <property type="match status" value="1"/>
</dbReference>
<dbReference type="FunFam" id="3.30.1490.20:FF:000002">
    <property type="entry name" value="Succinate--CoA ligase [ADP-forming] subunit beta"/>
    <property type="match status" value="1"/>
</dbReference>
<keyword evidence="3 8" id="KW-0436">Ligase</keyword>
<dbReference type="GO" id="GO:0006099">
    <property type="term" value="P:tricarboxylic acid cycle"/>
    <property type="evidence" value="ECO:0007669"/>
    <property type="project" value="UniProtKB-KW"/>
</dbReference>
<keyword evidence="4" id="KW-0479">Metal-binding</keyword>
<evidence type="ECO:0000256" key="5">
    <source>
        <dbReference type="ARBA" id="ARBA00022741"/>
    </source>
</evidence>
<dbReference type="InterPro" id="IPR005809">
    <property type="entry name" value="Succ_CoA_ligase-like_bsu"/>
</dbReference>
<dbReference type="InterPro" id="IPR016102">
    <property type="entry name" value="Succinyl-CoA_synth-like"/>
</dbReference>
<organism evidence="8">
    <name type="scientific">hydrothermal vent metagenome</name>
    <dbReference type="NCBI Taxonomy" id="652676"/>
    <lineage>
        <taxon>unclassified sequences</taxon>
        <taxon>metagenomes</taxon>
        <taxon>ecological metagenomes</taxon>
    </lineage>
</organism>
<evidence type="ECO:0000256" key="2">
    <source>
        <dbReference type="ARBA" id="ARBA00022532"/>
    </source>
</evidence>
<evidence type="ECO:0000256" key="3">
    <source>
        <dbReference type="ARBA" id="ARBA00022598"/>
    </source>
</evidence>
<dbReference type="FunFam" id="3.30.470.20:FF:000002">
    <property type="entry name" value="Succinate--CoA ligase [ADP-forming] subunit beta"/>
    <property type="match status" value="1"/>
</dbReference>
<dbReference type="Gene3D" id="3.30.1490.20">
    <property type="entry name" value="ATP-grasp fold, A domain"/>
    <property type="match status" value="1"/>
</dbReference>
<keyword evidence="5" id="KW-0547">Nucleotide-binding</keyword>
<evidence type="ECO:0000313" key="8">
    <source>
        <dbReference type="EMBL" id="SFV69172.1"/>
    </source>
</evidence>
<dbReference type="Pfam" id="PF00549">
    <property type="entry name" value="Ligase_CoA"/>
    <property type="match status" value="1"/>
</dbReference>
<reference evidence="8" key="1">
    <citation type="submission" date="2016-10" db="EMBL/GenBank/DDBJ databases">
        <authorList>
            <person name="de Groot N.N."/>
        </authorList>
    </citation>
    <scope>NUCLEOTIDE SEQUENCE</scope>
</reference>
<dbReference type="EC" id="6.2.1.5" evidence="8"/>
<dbReference type="GO" id="GO:0006104">
    <property type="term" value="P:succinyl-CoA metabolic process"/>
    <property type="evidence" value="ECO:0007669"/>
    <property type="project" value="TreeGrafter"/>
</dbReference>
<dbReference type="Gene3D" id="3.40.50.261">
    <property type="entry name" value="Succinyl-CoA synthetase domains"/>
    <property type="match status" value="1"/>
</dbReference>
<feature type="domain" description="ATP-grasp" evidence="7">
    <location>
        <begin position="9"/>
        <end position="227"/>
    </location>
</feature>
<dbReference type="HAMAP" id="MF_00558">
    <property type="entry name" value="Succ_CoA_beta"/>
    <property type="match status" value="1"/>
</dbReference>
<evidence type="ECO:0000259" key="7">
    <source>
        <dbReference type="PROSITE" id="PS50975"/>
    </source>
</evidence>
<dbReference type="EMBL" id="FPHJ01000065">
    <property type="protein sequence ID" value="SFV69172.1"/>
    <property type="molecule type" value="Genomic_DNA"/>
</dbReference>
<comment type="cofactor">
    <cofactor evidence="1">
        <name>Mg(2+)</name>
        <dbReference type="ChEBI" id="CHEBI:18420"/>
    </cofactor>
</comment>
<dbReference type="PANTHER" id="PTHR11815">
    <property type="entry name" value="SUCCINYL-COA SYNTHETASE BETA CHAIN"/>
    <property type="match status" value="1"/>
</dbReference>
<dbReference type="Gene3D" id="3.30.470.20">
    <property type="entry name" value="ATP-grasp fold, B domain"/>
    <property type="match status" value="1"/>
</dbReference>
<dbReference type="GO" id="GO:0042709">
    <property type="term" value="C:succinate-CoA ligase complex"/>
    <property type="evidence" value="ECO:0007669"/>
    <property type="project" value="TreeGrafter"/>
</dbReference>
<dbReference type="PROSITE" id="PS01217">
    <property type="entry name" value="SUCCINYL_COA_LIG_3"/>
    <property type="match status" value="1"/>
</dbReference>
<dbReference type="InterPro" id="IPR013650">
    <property type="entry name" value="ATP-grasp_succ-CoA_synth-type"/>
</dbReference>
<evidence type="ECO:0000256" key="6">
    <source>
        <dbReference type="ARBA" id="ARBA00022842"/>
    </source>
</evidence>
<evidence type="ECO:0000256" key="4">
    <source>
        <dbReference type="ARBA" id="ARBA00022723"/>
    </source>
</evidence>
<dbReference type="InterPro" id="IPR011761">
    <property type="entry name" value="ATP-grasp"/>
</dbReference>
<dbReference type="AlphaFoldDB" id="A0A1W1CU18"/>
<name>A0A1W1CU18_9ZZZZ</name>
<dbReference type="FunFam" id="3.40.50.261:FF:000001">
    <property type="entry name" value="Succinate--CoA ligase [ADP-forming] subunit beta"/>
    <property type="match status" value="1"/>
</dbReference>
<dbReference type="InterPro" id="IPR017866">
    <property type="entry name" value="Succ-CoA_synthase_bsu_CS"/>
</dbReference>
<dbReference type="NCBIfam" id="NF001913">
    <property type="entry name" value="PRK00696.1"/>
    <property type="match status" value="1"/>
</dbReference>
<dbReference type="PANTHER" id="PTHR11815:SF10">
    <property type="entry name" value="SUCCINATE--COA LIGASE [GDP-FORMING] SUBUNIT BETA, MITOCHONDRIAL"/>
    <property type="match status" value="1"/>
</dbReference>
<dbReference type="GO" id="GO:0004775">
    <property type="term" value="F:succinate-CoA ligase (ADP-forming) activity"/>
    <property type="evidence" value="ECO:0007669"/>
    <property type="project" value="UniProtKB-EC"/>
</dbReference>
<dbReference type="Pfam" id="PF08442">
    <property type="entry name" value="ATP-grasp_2"/>
    <property type="match status" value="1"/>
</dbReference>
<dbReference type="GO" id="GO:0005829">
    <property type="term" value="C:cytosol"/>
    <property type="evidence" value="ECO:0007669"/>
    <property type="project" value="TreeGrafter"/>
</dbReference>
<dbReference type="NCBIfam" id="TIGR01016">
    <property type="entry name" value="sucCoAbeta"/>
    <property type="match status" value="1"/>
</dbReference>
<dbReference type="SUPFAM" id="SSF56059">
    <property type="entry name" value="Glutathione synthetase ATP-binding domain-like"/>
    <property type="match status" value="1"/>
</dbReference>